<feature type="compositionally biased region" description="Polar residues" evidence="2">
    <location>
        <begin position="177"/>
        <end position="193"/>
    </location>
</feature>
<dbReference type="InterPro" id="IPR051477">
    <property type="entry name" value="Expansin_CellWall"/>
</dbReference>
<gene>
    <name evidence="4" type="ORF">D9758_000255</name>
</gene>
<name>A0A8H5H1S6_9AGAR</name>
<dbReference type="PANTHER" id="PTHR31836">
    <property type="match status" value="1"/>
</dbReference>
<evidence type="ECO:0000256" key="3">
    <source>
        <dbReference type="SAM" id="SignalP"/>
    </source>
</evidence>
<dbReference type="InterPro" id="IPR036908">
    <property type="entry name" value="RlpA-like_sf"/>
</dbReference>
<feature type="chain" id="PRO_5034463095" evidence="3">
    <location>
        <begin position="27"/>
        <end position="252"/>
    </location>
</feature>
<dbReference type="Proteomes" id="UP000559256">
    <property type="component" value="Unassembled WGS sequence"/>
</dbReference>
<feature type="signal peptide" evidence="3">
    <location>
        <begin position="1"/>
        <end position="26"/>
    </location>
</feature>
<organism evidence="4 5">
    <name type="scientific">Tetrapyrgos nigripes</name>
    <dbReference type="NCBI Taxonomy" id="182062"/>
    <lineage>
        <taxon>Eukaryota</taxon>
        <taxon>Fungi</taxon>
        <taxon>Dikarya</taxon>
        <taxon>Basidiomycota</taxon>
        <taxon>Agaricomycotina</taxon>
        <taxon>Agaricomycetes</taxon>
        <taxon>Agaricomycetidae</taxon>
        <taxon>Agaricales</taxon>
        <taxon>Marasmiineae</taxon>
        <taxon>Marasmiaceae</taxon>
        <taxon>Tetrapyrgos</taxon>
    </lineage>
</organism>
<evidence type="ECO:0000313" key="4">
    <source>
        <dbReference type="EMBL" id="KAF5375101.1"/>
    </source>
</evidence>
<dbReference type="OrthoDB" id="623670at2759"/>
<dbReference type="AlphaFoldDB" id="A0A8H5H1S6"/>
<dbReference type="PANTHER" id="PTHR31836:SF28">
    <property type="entry name" value="SRCR DOMAIN-CONTAINING PROTEIN-RELATED"/>
    <property type="match status" value="1"/>
</dbReference>
<proteinExistence type="predicted"/>
<comment type="caution">
    <text evidence="4">The sequence shown here is derived from an EMBL/GenBank/DDBJ whole genome shotgun (WGS) entry which is preliminary data.</text>
</comment>
<accession>A0A8H5H1S6</accession>
<keyword evidence="1 3" id="KW-0732">Signal</keyword>
<dbReference type="CDD" id="cd22191">
    <property type="entry name" value="DPBB_RlpA_EXP_N-like"/>
    <property type="match status" value="1"/>
</dbReference>
<dbReference type="EMBL" id="JAACJM010000001">
    <property type="protein sequence ID" value="KAF5375101.1"/>
    <property type="molecule type" value="Genomic_DNA"/>
</dbReference>
<protein>
    <submittedName>
        <fullName evidence="4">Uncharacterized protein</fullName>
    </submittedName>
</protein>
<evidence type="ECO:0000313" key="5">
    <source>
        <dbReference type="Proteomes" id="UP000559256"/>
    </source>
</evidence>
<feature type="region of interest" description="Disordered" evidence="2">
    <location>
        <begin position="152"/>
        <end position="224"/>
    </location>
</feature>
<dbReference type="SUPFAM" id="SSF50685">
    <property type="entry name" value="Barwin-like endoglucanases"/>
    <property type="match status" value="1"/>
</dbReference>
<reference evidence="4 5" key="1">
    <citation type="journal article" date="2020" name="ISME J.">
        <title>Uncovering the hidden diversity of litter-decomposition mechanisms in mushroom-forming fungi.</title>
        <authorList>
            <person name="Floudas D."/>
            <person name="Bentzer J."/>
            <person name="Ahren D."/>
            <person name="Johansson T."/>
            <person name="Persson P."/>
            <person name="Tunlid A."/>
        </authorList>
    </citation>
    <scope>NUCLEOTIDE SEQUENCE [LARGE SCALE GENOMIC DNA]</scope>
    <source>
        <strain evidence="4 5">CBS 291.85</strain>
    </source>
</reference>
<keyword evidence="5" id="KW-1185">Reference proteome</keyword>
<dbReference type="Gene3D" id="2.40.40.10">
    <property type="entry name" value="RlpA-like domain"/>
    <property type="match status" value="1"/>
</dbReference>
<evidence type="ECO:0000256" key="2">
    <source>
        <dbReference type="SAM" id="MobiDB-lite"/>
    </source>
</evidence>
<feature type="compositionally biased region" description="Low complexity" evidence="2">
    <location>
        <begin position="194"/>
        <end position="222"/>
    </location>
</feature>
<sequence>MGSPNIFLRLLCLAGLSSIVFQAASARSHADVLPGHHRVSTIASRHPEPAADNVTTGALDKRGGDRFTWYGVGLGACGGTNVPTDFIVALNAPQWNGGSHCWEMITISYKGQSTQAQIVDLCPGCPPSGLDLSHGLFAFLSGGSPEQIGVILGDWSFGGGDPDPEPKPKPPQKSDPMTTSTKPPRTHTSTSAVPTIITSETTSTIESHSTTTSSSPSPSASEQPQLIQLLDAAIVQLGGVVMAGLTVQSDSN</sequence>
<evidence type="ECO:0000256" key="1">
    <source>
        <dbReference type="ARBA" id="ARBA00022729"/>
    </source>
</evidence>